<dbReference type="RefSeq" id="WP_129719597.1">
    <property type="nucleotide sequence ID" value="NZ_LR214951.1"/>
</dbReference>
<evidence type="ECO:0000256" key="2">
    <source>
        <dbReference type="SAM" id="MobiDB-lite"/>
    </source>
</evidence>
<protein>
    <recommendedName>
        <fullName evidence="7">Transmembrane protein</fullName>
    </recommendedName>
</protein>
<proteinExistence type="predicted"/>
<keyword evidence="3" id="KW-0812">Transmembrane</keyword>
<feature type="chain" id="PRO_5019299391" description="Transmembrane protein" evidence="4">
    <location>
        <begin position="29"/>
        <end position="708"/>
    </location>
</feature>
<dbReference type="EMBL" id="LR214951">
    <property type="protein sequence ID" value="VEU59190.1"/>
    <property type="molecule type" value="Genomic_DNA"/>
</dbReference>
<evidence type="ECO:0000313" key="5">
    <source>
        <dbReference type="EMBL" id="VEU59190.1"/>
    </source>
</evidence>
<dbReference type="AlphaFoldDB" id="A0A449A4I1"/>
<evidence type="ECO:0000256" key="4">
    <source>
        <dbReference type="SAM" id="SignalP"/>
    </source>
</evidence>
<evidence type="ECO:0008006" key="7">
    <source>
        <dbReference type="Google" id="ProtNLM"/>
    </source>
</evidence>
<feature type="transmembrane region" description="Helical" evidence="3">
    <location>
        <begin position="681"/>
        <end position="704"/>
    </location>
</feature>
<sequence length="708" mass="83647">MRRKTKNILLKFSYLSIIPMLTPFVTLSAELKDEDKNNIKKMFDDAIKAAIEQIEKYKNNISETSESLTIENLFKIYYLENLLLFLKQNQNAITDDPNSFGFNTVFFNNILEKKSFNKITIKIDDNEYTNVINSNDNSEKYDYLKHFSNSINKINESDVKNEITDEQKTTIFNRYAKQLGSEFFKILFNENDFPNFSNKEFIKFKTLTQEDGKQLSSIVPNFINDSSLENYFRTKYSSRFVEFDLKQNFIDDKNEEQTEEKEEEKKDNLEKPSFENILSDNPNVINDKKIDISNINDPRRLRILTPNIKPKYITQSFNELRTEFLNSNDENKSEKFFFFDNPILTKYRYDVTKIEDIDKDDGKETAWFYVKISEIEKPDNNRIYKVKIFKTNATKEFQIIYEKSIEVIKEIYLKLYNSLNIGKEMKFTNIPTGVVRNELFNFIINSADNIYYFDNKKGKSFEKIKIDFFNKFSKKIQNTNLQSVLKNFENEWSELYLNTLKNTEYNQSDGINIFNTIVIGFEKDINYYEQLINDDKYDFKTNIQELFKKNNGDPKIINELFSNIKKDIKILKKHTTWKTFDILSWYDKYIQNLNKITKKFQIITNFLKLSSDLEQKNPEILAANLNFEDVYETTHQVLTVDKTTKKTFSLFLGILLIIVSFILFITTLIKVKTLKISSKKNIAFLSSSIFILILGIILIALKFIGGIF</sequence>
<feature type="signal peptide" evidence="4">
    <location>
        <begin position="1"/>
        <end position="28"/>
    </location>
</feature>
<feature type="transmembrane region" description="Helical" evidence="3">
    <location>
        <begin position="648"/>
        <end position="669"/>
    </location>
</feature>
<feature type="compositionally biased region" description="Basic and acidic residues" evidence="2">
    <location>
        <begin position="263"/>
        <end position="273"/>
    </location>
</feature>
<dbReference type="InterPro" id="IPR054788">
    <property type="entry name" value="MSC_0620_UU052-like"/>
</dbReference>
<evidence type="ECO:0000256" key="3">
    <source>
        <dbReference type="SAM" id="Phobius"/>
    </source>
</evidence>
<keyword evidence="4" id="KW-0732">Signal</keyword>
<dbReference type="KEGG" id="mnu:NCTC10166_00148"/>
<keyword evidence="6" id="KW-1185">Reference proteome</keyword>
<evidence type="ECO:0000313" key="6">
    <source>
        <dbReference type="Proteomes" id="UP000289440"/>
    </source>
</evidence>
<gene>
    <name evidence="5" type="ORF">NCTC10166_00148</name>
</gene>
<keyword evidence="1" id="KW-0175">Coiled coil</keyword>
<accession>A0A449A4I1</accession>
<dbReference type="Proteomes" id="UP000289440">
    <property type="component" value="Chromosome"/>
</dbReference>
<organism evidence="5 6">
    <name type="scientific">Mesomycoplasma neurolyticum</name>
    <dbReference type="NCBI Taxonomy" id="2120"/>
    <lineage>
        <taxon>Bacteria</taxon>
        <taxon>Bacillati</taxon>
        <taxon>Mycoplasmatota</taxon>
        <taxon>Mycoplasmoidales</taxon>
        <taxon>Metamycoplasmataceae</taxon>
        <taxon>Mesomycoplasma</taxon>
    </lineage>
</organism>
<reference evidence="5 6" key="1">
    <citation type="submission" date="2019-01" db="EMBL/GenBank/DDBJ databases">
        <authorList>
            <consortium name="Pathogen Informatics"/>
        </authorList>
    </citation>
    <scope>NUCLEOTIDE SEQUENCE [LARGE SCALE GENOMIC DNA]</scope>
    <source>
        <strain evidence="5 6">NCTC10166</strain>
    </source>
</reference>
<feature type="coiled-coil region" evidence="1">
    <location>
        <begin position="40"/>
        <end position="67"/>
    </location>
</feature>
<dbReference type="OrthoDB" id="396713at2"/>
<keyword evidence="3" id="KW-0472">Membrane</keyword>
<keyword evidence="3" id="KW-1133">Transmembrane helix</keyword>
<feature type="region of interest" description="Disordered" evidence="2">
    <location>
        <begin position="252"/>
        <end position="275"/>
    </location>
</feature>
<dbReference type="NCBIfam" id="NF045829">
    <property type="entry name" value="UU052_fam"/>
    <property type="match status" value="1"/>
</dbReference>
<name>A0A449A4I1_9BACT</name>
<evidence type="ECO:0000256" key="1">
    <source>
        <dbReference type="SAM" id="Coils"/>
    </source>
</evidence>